<proteinExistence type="predicted"/>
<dbReference type="InterPro" id="IPR001279">
    <property type="entry name" value="Metallo-B-lactamas"/>
</dbReference>
<dbReference type="AlphaFoldDB" id="E0THJ9"/>
<evidence type="ECO:0000313" key="2">
    <source>
        <dbReference type="EMBL" id="ADM09295.1"/>
    </source>
</evidence>
<evidence type="ECO:0000313" key="3">
    <source>
        <dbReference type="Proteomes" id="UP000001302"/>
    </source>
</evidence>
<dbReference type="HOGENOM" id="CLU_030571_2_2_5"/>
<protein>
    <recommendedName>
        <fullName evidence="1">Metallo-beta-lactamase domain-containing protein</fullName>
    </recommendedName>
</protein>
<dbReference type="InterPro" id="IPR036866">
    <property type="entry name" value="RibonucZ/Hydroxyglut_hydro"/>
</dbReference>
<accession>E0THJ9</accession>
<dbReference type="Proteomes" id="UP000001302">
    <property type="component" value="Chromosome"/>
</dbReference>
<dbReference type="STRING" id="314260.PB2503_06147"/>
<dbReference type="Pfam" id="PF00753">
    <property type="entry name" value="Lactamase_B"/>
    <property type="match status" value="1"/>
</dbReference>
<dbReference type="InterPro" id="IPR050855">
    <property type="entry name" value="NDM-1-like"/>
</dbReference>
<dbReference type="KEGG" id="pbr:PB2503_06147"/>
<sequence length="269" mass="28548">MGRGIAAAVVLILAGLSTWAALAFGLAASRTIAHADPAPGIALFELRHRYASAFLLYRRDDPATALLIDAGLPQRADRLAADIRAAGVALEDLDAIILTHAHIDHAGGAKRLHKLTGAPIVLGAGDEDLLMTAKPDDLCPTSPFAHLVRVTVTTKEDWSVAPDRVVASAVDLSEMSDIPGRILTLPGHTKGSIVISVGDALFVGDLVRGRMLGHGPVRHFFMCDLDDNDADMAALLGAFPHGTRVFPSHFDGFRLSALNRFAHPEKTDP</sequence>
<dbReference type="OrthoDB" id="9773738at2"/>
<keyword evidence="3" id="KW-1185">Reference proteome</keyword>
<dbReference type="eggNOG" id="COG0491">
    <property type="taxonomic scope" value="Bacteria"/>
</dbReference>
<name>E0THJ9_PARBH</name>
<feature type="domain" description="Metallo-beta-lactamase" evidence="1">
    <location>
        <begin position="50"/>
        <end position="249"/>
    </location>
</feature>
<evidence type="ECO:0000259" key="1">
    <source>
        <dbReference type="SMART" id="SM00849"/>
    </source>
</evidence>
<dbReference type="Gene3D" id="3.60.15.10">
    <property type="entry name" value="Ribonuclease Z/Hydroxyacylglutathione hydrolase-like"/>
    <property type="match status" value="1"/>
</dbReference>
<gene>
    <name evidence="2" type="ordered locus">PB2503_06147</name>
</gene>
<organism evidence="2 3">
    <name type="scientific">Parvularcula bermudensis (strain ATCC BAA-594 / HTCC2503 / KCTC 12087)</name>
    <dbReference type="NCBI Taxonomy" id="314260"/>
    <lineage>
        <taxon>Bacteria</taxon>
        <taxon>Pseudomonadati</taxon>
        <taxon>Pseudomonadota</taxon>
        <taxon>Alphaproteobacteria</taxon>
        <taxon>Parvularculales</taxon>
        <taxon>Parvularculaceae</taxon>
        <taxon>Parvularcula</taxon>
    </lineage>
</organism>
<dbReference type="EMBL" id="CP002156">
    <property type="protein sequence ID" value="ADM09295.1"/>
    <property type="molecule type" value="Genomic_DNA"/>
</dbReference>
<dbReference type="RefSeq" id="WP_013300269.1">
    <property type="nucleotide sequence ID" value="NC_014414.1"/>
</dbReference>
<dbReference type="PANTHER" id="PTHR42951">
    <property type="entry name" value="METALLO-BETA-LACTAMASE DOMAIN-CONTAINING"/>
    <property type="match status" value="1"/>
</dbReference>
<dbReference type="SUPFAM" id="SSF56281">
    <property type="entry name" value="Metallo-hydrolase/oxidoreductase"/>
    <property type="match status" value="1"/>
</dbReference>
<dbReference type="SMART" id="SM00849">
    <property type="entry name" value="Lactamase_B"/>
    <property type="match status" value="1"/>
</dbReference>
<reference evidence="2 3" key="2">
    <citation type="journal article" date="2011" name="J. Bacteriol.">
        <title>Complete genome sequence of strain HTCC2503T of Parvularcula bermudensis, the type species of the order "Parvularculales" in the class Alphaproteobacteria.</title>
        <authorList>
            <person name="Oh H.M."/>
            <person name="Kang I."/>
            <person name="Vergin K.L."/>
            <person name="Kang D."/>
            <person name="Rhee K.H."/>
            <person name="Giovannoni S.J."/>
            <person name="Cho J.C."/>
        </authorList>
    </citation>
    <scope>NUCLEOTIDE SEQUENCE [LARGE SCALE GENOMIC DNA]</scope>
    <source>
        <strain evidence="3">ATCC BAA-594 / HTCC2503 / KCTC 12087</strain>
    </source>
</reference>
<reference evidence="3" key="1">
    <citation type="submission" date="2010-08" db="EMBL/GenBank/DDBJ databases">
        <title>Genome sequence of Parvularcula bermudensis HTCC2503.</title>
        <authorList>
            <person name="Kang D.-M."/>
            <person name="Oh H.-M."/>
            <person name="Cho J.-C."/>
        </authorList>
    </citation>
    <scope>NUCLEOTIDE SEQUENCE [LARGE SCALE GENOMIC DNA]</scope>
    <source>
        <strain evidence="3">ATCC BAA-594 / HTCC2503 / KCTC 12087</strain>
    </source>
</reference>